<dbReference type="AlphaFoldDB" id="A0A3N4I7D1"/>
<dbReference type="Proteomes" id="UP000275078">
    <property type="component" value="Unassembled WGS sequence"/>
</dbReference>
<feature type="domain" description="F-box" evidence="2">
    <location>
        <begin position="146"/>
        <end position="194"/>
    </location>
</feature>
<evidence type="ECO:0000256" key="1">
    <source>
        <dbReference type="SAM" id="MobiDB-lite"/>
    </source>
</evidence>
<dbReference type="InterPro" id="IPR001810">
    <property type="entry name" value="F-box_dom"/>
</dbReference>
<gene>
    <name evidence="3" type="ORF">BJ508DRAFT_306136</name>
</gene>
<feature type="compositionally biased region" description="Acidic residues" evidence="1">
    <location>
        <begin position="84"/>
        <end position="94"/>
    </location>
</feature>
<sequence length="472" mass="52497">MEKNRHGKRVLREEPYDKDKSPAQVQTKRSRSSAEEENGRVSALIMEHEDCVPVDDTNSNEIMLELYEEDSLVSGSNTSISKPEEEDGDDDYEEQATTLPHSEAAPANQSSAPQAMTVQPVAGIPLEENSQAMNTEATTLPHTEAAPTFVTLPSDIIIQILTETDIFSIVPLLQSCRRVNDVFKACPQHILLALAKWHMHALSDCLVYEGEMVGYRKCWPFWGILLGYGKAKTEEMSAGSARKYAEKYILQRMMKSGITITAQYLTLIKTQGRGYGPRLRPRPPLFSAFVQYSIGAINGELMAMLTNIFTEYEGLDEWLLSFDSAGGTLERELQDGLYLILFLVLPSIRQLPFPTRISSNFARTCFLDMGNIIDAPLSQRTLVDLTLAAIGKSQASRTPSPVLPNFRRAALIEKAQFAAMVRLEGLGDHERSELQRIASCEPWRKICALTIEGMGEWEKGSGAESGPKPFIV</sequence>
<protein>
    <recommendedName>
        <fullName evidence="2">F-box domain-containing protein</fullName>
    </recommendedName>
</protein>
<proteinExistence type="predicted"/>
<feature type="region of interest" description="Disordered" evidence="1">
    <location>
        <begin position="1"/>
        <end position="95"/>
    </location>
</feature>
<feature type="compositionally biased region" description="Basic and acidic residues" evidence="1">
    <location>
        <begin position="1"/>
        <end position="21"/>
    </location>
</feature>
<evidence type="ECO:0000259" key="2">
    <source>
        <dbReference type="PROSITE" id="PS50181"/>
    </source>
</evidence>
<reference evidence="3 4" key="1">
    <citation type="journal article" date="2018" name="Nat. Ecol. Evol.">
        <title>Pezizomycetes genomes reveal the molecular basis of ectomycorrhizal truffle lifestyle.</title>
        <authorList>
            <person name="Murat C."/>
            <person name="Payen T."/>
            <person name="Noel B."/>
            <person name="Kuo A."/>
            <person name="Morin E."/>
            <person name="Chen J."/>
            <person name="Kohler A."/>
            <person name="Krizsan K."/>
            <person name="Balestrini R."/>
            <person name="Da Silva C."/>
            <person name="Montanini B."/>
            <person name="Hainaut M."/>
            <person name="Levati E."/>
            <person name="Barry K.W."/>
            <person name="Belfiori B."/>
            <person name="Cichocki N."/>
            <person name="Clum A."/>
            <person name="Dockter R.B."/>
            <person name="Fauchery L."/>
            <person name="Guy J."/>
            <person name="Iotti M."/>
            <person name="Le Tacon F."/>
            <person name="Lindquist E.A."/>
            <person name="Lipzen A."/>
            <person name="Malagnac F."/>
            <person name="Mello A."/>
            <person name="Molinier V."/>
            <person name="Miyauchi S."/>
            <person name="Poulain J."/>
            <person name="Riccioni C."/>
            <person name="Rubini A."/>
            <person name="Sitrit Y."/>
            <person name="Splivallo R."/>
            <person name="Traeger S."/>
            <person name="Wang M."/>
            <person name="Zifcakova L."/>
            <person name="Wipf D."/>
            <person name="Zambonelli A."/>
            <person name="Paolocci F."/>
            <person name="Nowrousian M."/>
            <person name="Ottonello S."/>
            <person name="Baldrian P."/>
            <person name="Spatafora J.W."/>
            <person name="Henrissat B."/>
            <person name="Nagy L.G."/>
            <person name="Aury J.M."/>
            <person name="Wincker P."/>
            <person name="Grigoriev I.V."/>
            <person name="Bonfante P."/>
            <person name="Martin F.M."/>
        </authorList>
    </citation>
    <scope>NUCLEOTIDE SEQUENCE [LARGE SCALE GENOMIC DNA]</scope>
    <source>
        <strain evidence="3 4">RN42</strain>
    </source>
</reference>
<name>A0A3N4I7D1_ASCIM</name>
<keyword evidence="4" id="KW-1185">Reference proteome</keyword>
<accession>A0A3N4I7D1</accession>
<dbReference type="EMBL" id="ML119675">
    <property type="protein sequence ID" value="RPA81992.1"/>
    <property type="molecule type" value="Genomic_DNA"/>
</dbReference>
<evidence type="ECO:0000313" key="3">
    <source>
        <dbReference type="EMBL" id="RPA81992.1"/>
    </source>
</evidence>
<dbReference type="PROSITE" id="PS50181">
    <property type="entry name" value="FBOX"/>
    <property type="match status" value="1"/>
</dbReference>
<evidence type="ECO:0000313" key="4">
    <source>
        <dbReference type="Proteomes" id="UP000275078"/>
    </source>
</evidence>
<organism evidence="3 4">
    <name type="scientific">Ascobolus immersus RN42</name>
    <dbReference type="NCBI Taxonomy" id="1160509"/>
    <lineage>
        <taxon>Eukaryota</taxon>
        <taxon>Fungi</taxon>
        <taxon>Dikarya</taxon>
        <taxon>Ascomycota</taxon>
        <taxon>Pezizomycotina</taxon>
        <taxon>Pezizomycetes</taxon>
        <taxon>Pezizales</taxon>
        <taxon>Ascobolaceae</taxon>
        <taxon>Ascobolus</taxon>
    </lineage>
</organism>